<dbReference type="InterPro" id="IPR022002">
    <property type="entry name" value="ChsH2_Znr"/>
</dbReference>
<name>A0ABR7PXN1_9BURK</name>
<accession>A0ABR7PXN1</accession>
<dbReference type="InterPro" id="IPR052513">
    <property type="entry name" value="Thioester_dehydratase-like"/>
</dbReference>
<comment type="caution">
    <text evidence="3">The sequence shown here is derived from an EMBL/GenBank/DDBJ whole genome shotgun (WGS) entry which is preliminary data.</text>
</comment>
<dbReference type="EMBL" id="VZQQ01000044">
    <property type="protein sequence ID" value="MBC8751049.1"/>
    <property type="molecule type" value="Genomic_DNA"/>
</dbReference>
<dbReference type="InterPro" id="IPR002878">
    <property type="entry name" value="ChsH2_C"/>
</dbReference>
<keyword evidence="4" id="KW-1185">Reference proteome</keyword>
<feature type="domain" description="ChsH2 C-terminal OB-fold" evidence="1">
    <location>
        <begin position="44"/>
        <end position="105"/>
    </location>
</feature>
<proteinExistence type="predicted"/>
<dbReference type="Pfam" id="PF12172">
    <property type="entry name" value="zf-ChsH2"/>
    <property type="match status" value="1"/>
</dbReference>
<dbReference type="RefSeq" id="WP_187637978.1">
    <property type="nucleotide sequence ID" value="NZ_VZQQ01000044.1"/>
</dbReference>
<feature type="domain" description="ChsH2 rubredoxin-like zinc ribbon" evidence="2">
    <location>
        <begin position="10"/>
        <end position="42"/>
    </location>
</feature>
<evidence type="ECO:0000313" key="4">
    <source>
        <dbReference type="Proteomes" id="UP000736373"/>
    </source>
</evidence>
<dbReference type="InterPro" id="IPR012340">
    <property type="entry name" value="NA-bd_OB-fold"/>
</dbReference>
<protein>
    <submittedName>
        <fullName evidence="3">OB-fold domain-containing protein</fullName>
    </submittedName>
</protein>
<dbReference type="Proteomes" id="UP000736373">
    <property type="component" value="Unassembled WGS sequence"/>
</dbReference>
<sequence>MSIEAHQALLEQGQLCYQACQDCGHAWLSARTHCPKCLGANWQWAPASGGATLVSFVVFHHAYHDTLADEVPYAVGIVELSEGPRLISRLAGMADPEKFCIGQRLTYSISPRRGVAATTFLPEG</sequence>
<gene>
    <name evidence="3" type="ORF">F6X42_32115</name>
</gene>
<dbReference type="SUPFAM" id="SSF50249">
    <property type="entry name" value="Nucleic acid-binding proteins"/>
    <property type="match status" value="1"/>
</dbReference>
<organism evidence="3 4">
    <name type="scientific">Paraburkholderia podalyriae</name>
    <dbReference type="NCBI Taxonomy" id="1938811"/>
    <lineage>
        <taxon>Bacteria</taxon>
        <taxon>Pseudomonadati</taxon>
        <taxon>Pseudomonadota</taxon>
        <taxon>Betaproteobacteria</taxon>
        <taxon>Burkholderiales</taxon>
        <taxon>Burkholderiaceae</taxon>
        <taxon>Paraburkholderia</taxon>
    </lineage>
</organism>
<reference evidence="3 4" key="1">
    <citation type="submission" date="2019-09" db="EMBL/GenBank/DDBJ databases">
        <title>Paraburkholderia podalyriae sp. nov., A South African Podalyria-associated rhizobium.</title>
        <authorList>
            <person name="Mavima L."/>
            <person name="Beukes C.W."/>
            <person name="Palmer M."/>
            <person name="De Meyer S.E."/>
            <person name="James E.K."/>
            <person name="Maluk M."/>
            <person name="Avontuur J.R."/>
            <person name="Chan W.Y."/>
            <person name="Venter S.N."/>
            <person name="Steenkamp E.T."/>
        </authorList>
    </citation>
    <scope>NUCLEOTIDE SEQUENCE [LARGE SCALE GENOMIC DNA]</scope>
    <source>
        <strain evidence="3 4">WC7.3b</strain>
    </source>
</reference>
<evidence type="ECO:0000259" key="1">
    <source>
        <dbReference type="Pfam" id="PF01796"/>
    </source>
</evidence>
<dbReference type="Gene3D" id="6.10.30.10">
    <property type="match status" value="1"/>
</dbReference>
<evidence type="ECO:0000259" key="2">
    <source>
        <dbReference type="Pfam" id="PF12172"/>
    </source>
</evidence>
<evidence type="ECO:0000313" key="3">
    <source>
        <dbReference type="EMBL" id="MBC8751049.1"/>
    </source>
</evidence>
<dbReference type="PANTHER" id="PTHR34075">
    <property type="entry name" value="BLR3430 PROTEIN"/>
    <property type="match status" value="1"/>
</dbReference>
<dbReference type="PANTHER" id="PTHR34075:SF5">
    <property type="entry name" value="BLR3430 PROTEIN"/>
    <property type="match status" value="1"/>
</dbReference>
<dbReference type="Pfam" id="PF01796">
    <property type="entry name" value="OB_ChsH2_C"/>
    <property type="match status" value="1"/>
</dbReference>